<accession>A0A1Y1QHL5</accession>
<protein>
    <submittedName>
        <fullName evidence="1">Uncharacterized protein</fullName>
    </submittedName>
</protein>
<sequence length="65" mass="7315">MNRHDVPAAQLAPPDFLDRVDLVETEVRRRKTHTANQKPAAYVASLWTRWIEKNAYSHTDGGAAA</sequence>
<dbReference type="EMBL" id="MTEJ01000276">
    <property type="protein sequence ID" value="OQX05716.1"/>
    <property type="molecule type" value="Genomic_DNA"/>
</dbReference>
<dbReference type="AlphaFoldDB" id="A0A1Y1QHL5"/>
<organism evidence="1 2">
    <name type="scientific">Thiothrix lacustris</name>
    <dbReference type="NCBI Taxonomy" id="525917"/>
    <lineage>
        <taxon>Bacteria</taxon>
        <taxon>Pseudomonadati</taxon>
        <taxon>Pseudomonadota</taxon>
        <taxon>Gammaproteobacteria</taxon>
        <taxon>Thiotrichales</taxon>
        <taxon>Thiotrichaceae</taxon>
        <taxon>Thiothrix</taxon>
    </lineage>
</organism>
<comment type="caution">
    <text evidence="1">The sequence shown here is derived from an EMBL/GenBank/DDBJ whole genome shotgun (WGS) entry which is preliminary data.</text>
</comment>
<gene>
    <name evidence="1" type="ORF">BWK73_32915</name>
</gene>
<reference evidence="1 2" key="1">
    <citation type="submission" date="2017-01" db="EMBL/GenBank/DDBJ databases">
        <title>Novel large sulfur bacteria in the metagenomes of groundwater-fed chemosynthetic microbial mats in the Lake Huron basin.</title>
        <authorList>
            <person name="Sharrar A.M."/>
            <person name="Flood B.E."/>
            <person name="Bailey J.V."/>
            <person name="Jones D.S."/>
            <person name="Biddanda B."/>
            <person name="Ruberg S.A."/>
            <person name="Marcus D.N."/>
            <person name="Dick G.J."/>
        </authorList>
    </citation>
    <scope>NUCLEOTIDE SEQUENCE [LARGE SCALE GENOMIC DNA]</scope>
    <source>
        <strain evidence="1">A8</strain>
    </source>
</reference>
<name>A0A1Y1QHL5_9GAMM</name>
<proteinExistence type="predicted"/>
<evidence type="ECO:0000313" key="2">
    <source>
        <dbReference type="Proteomes" id="UP000192491"/>
    </source>
</evidence>
<dbReference type="Proteomes" id="UP000192491">
    <property type="component" value="Unassembled WGS sequence"/>
</dbReference>
<evidence type="ECO:0000313" key="1">
    <source>
        <dbReference type="EMBL" id="OQX05716.1"/>
    </source>
</evidence>